<feature type="domain" description="Integrase catalytic" evidence="3">
    <location>
        <begin position="518"/>
        <end position="693"/>
    </location>
</feature>
<protein>
    <submittedName>
        <fullName evidence="4">Putative ribonuclease H-like domain-containing protein</fullName>
    </submittedName>
</protein>
<dbReference type="Pfam" id="PF07727">
    <property type="entry name" value="RVT_2"/>
    <property type="match status" value="1"/>
</dbReference>
<dbReference type="InterPro" id="IPR057670">
    <property type="entry name" value="SH3_retrovirus"/>
</dbReference>
<dbReference type="CDD" id="cd09272">
    <property type="entry name" value="RNase_HI_RT_Ty1"/>
    <property type="match status" value="1"/>
</dbReference>
<dbReference type="GO" id="GO:0004190">
    <property type="term" value="F:aspartic-type endopeptidase activity"/>
    <property type="evidence" value="ECO:0007669"/>
    <property type="project" value="UniProtKB-KW"/>
</dbReference>
<dbReference type="InParanoid" id="A0A251VDD9"/>
<evidence type="ECO:0000313" key="5">
    <source>
        <dbReference type="Proteomes" id="UP000215914"/>
    </source>
</evidence>
<evidence type="ECO:0000259" key="3">
    <source>
        <dbReference type="PROSITE" id="PS50994"/>
    </source>
</evidence>
<dbReference type="Pfam" id="PF25597">
    <property type="entry name" value="SH3_retrovirus"/>
    <property type="match status" value="1"/>
</dbReference>
<dbReference type="InterPro" id="IPR001584">
    <property type="entry name" value="Integrase_cat-core"/>
</dbReference>
<dbReference type="Gene3D" id="3.30.420.10">
    <property type="entry name" value="Ribonuclease H-like superfamily/Ribonuclease H"/>
    <property type="match status" value="1"/>
</dbReference>
<evidence type="ECO:0000256" key="2">
    <source>
        <dbReference type="SAM" id="MobiDB-lite"/>
    </source>
</evidence>
<reference evidence="5" key="1">
    <citation type="journal article" date="2017" name="Nature">
        <title>The sunflower genome provides insights into oil metabolism, flowering and Asterid evolution.</title>
        <authorList>
            <person name="Badouin H."/>
            <person name="Gouzy J."/>
            <person name="Grassa C.J."/>
            <person name="Murat F."/>
            <person name="Staton S.E."/>
            <person name="Cottret L."/>
            <person name="Lelandais-Briere C."/>
            <person name="Owens G.L."/>
            <person name="Carrere S."/>
            <person name="Mayjonade B."/>
            <person name="Legrand L."/>
            <person name="Gill N."/>
            <person name="Kane N.C."/>
            <person name="Bowers J.E."/>
            <person name="Hubner S."/>
            <person name="Bellec A."/>
            <person name="Berard A."/>
            <person name="Berges H."/>
            <person name="Blanchet N."/>
            <person name="Boniface M.C."/>
            <person name="Brunel D."/>
            <person name="Catrice O."/>
            <person name="Chaidir N."/>
            <person name="Claudel C."/>
            <person name="Donnadieu C."/>
            <person name="Faraut T."/>
            <person name="Fievet G."/>
            <person name="Helmstetter N."/>
            <person name="King M."/>
            <person name="Knapp S.J."/>
            <person name="Lai Z."/>
            <person name="Le Paslier M.C."/>
            <person name="Lippi Y."/>
            <person name="Lorenzon L."/>
            <person name="Mandel J.R."/>
            <person name="Marage G."/>
            <person name="Marchand G."/>
            <person name="Marquand E."/>
            <person name="Bret-Mestries E."/>
            <person name="Morien E."/>
            <person name="Nambeesan S."/>
            <person name="Nguyen T."/>
            <person name="Pegot-Espagnet P."/>
            <person name="Pouilly N."/>
            <person name="Raftis F."/>
            <person name="Sallet E."/>
            <person name="Schiex T."/>
            <person name="Thomas J."/>
            <person name="Vandecasteele C."/>
            <person name="Vares D."/>
            <person name="Vear F."/>
            <person name="Vautrin S."/>
            <person name="Crespi M."/>
            <person name="Mangin B."/>
            <person name="Burke J.M."/>
            <person name="Salse J."/>
            <person name="Munos S."/>
            <person name="Vincourt P."/>
            <person name="Rieseberg L.H."/>
            <person name="Langlade N.B."/>
        </authorList>
    </citation>
    <scope>NUCLEOTIDE SEQUENCE [LARGE SCALE GENOMIC DNA]</scope>
    <source>
        <strain evidence="5">cv. SF193</strain>
    </source>
</reference>
<feature type="region of interest" description="Disordered" evidence="2">
    <location>
        <begin position="289"/>
        <end position="320"/>
    </location>
</feature>
<evidence type="ECO:0000256" key="1">
    <source>
        <dbReference type="ARBA" id="ARBA00022750"/>
    </source>
</evidence>
<sequence length="1427" mass="162104">MGDSGSTIVNETLVSKLDASDPLYLHASDSSNLTIVNIKLKGSENYTIWSSAMKLALQVKNKIGFIDGSCTKSKDNDVLAKQWDRCNSVVITWILNSVSEELYMGQVFSKLASEVWADLKETYDKIDGSVIFGLHQKINSLSQNGTSVSEYYHKLNTMWKQFDQMIQLPSCTCRASKEFNDFSHMIKLMQFLMGLDDVYHPVRTNLLTSETLPSVKTAFSIISREESHRNSKNPLKDQTQNVGFVSKTNQSFETKKKFNRGPNPNLKCTHCNKLGHTVDRCYEIVGYPQNSKSRSNQSTKSFASNNSVSNKVESSSASTIPALTPDQVSRLLGLLNERTGESSQNANVGDSGANQHMVRTEEGIFDAIDVSEFNIKVKHPNGSDATVTKIGKYKLNDKVILTDVFVVPEYYVNLLSVYKLAKDNKLRVLFDENNCYIQDSHTKNTLVTGNQVDGLYFCGDTSKTMKVCFNSHDTLNLWHSRLGHPSNPVLSVLKDSLNLKFTNNDIPCEVCHRAKQHRVPFPLSDHKTSSLGELIHLDVWGPYRIQSREGYKYFLSVVDDYSRAVWVYLMEHKNEVFDNIKSFFNMIKTQFGKTIKTFRSDNGTEFVNHQTKNFFNTNGIIHQTTCPYTPQQNGIVERKHRHLLNVARSLLFQGGLPLRFWSECILTAVYLINRTPSSILNGKSPYDLVYGFKPFLNHLRNFGCLCFSTVLNNPDKFGSHAEKCVFLGYSNQKKGYKLWSIDKKQIIFSRDVRFYENVFPFKDNKNLCESNQNTSINNLNFFDFFDETIVYEDGNIPNDEGGVQNEVHDDSTINDQQPQVTTEPAGTAVEQQPSSERSIPGMADITSRNDDVIPPEGTSETPAIRRSTRNANFPKKLQDFIIEGKVKYGLEKVLNYSKLSPENFCFTSVLNKSLEPRSYKEAVSDPNWVRAMNEEMEALHKNNTWQLVDLPLGRKPIGCKWVFKIKYKSTGEIERYKARLVAKGYSQKEGIDFEETFSPVVKMVTVRCIISLAVEKNWPLYQLDINNAFLYGDLKEDIYMSLPEGYYSKDESKVCKLVKSLYGLKQAPRMWNEKLVRVLIDFGFKQSKCDHSLFIKSTNSVFLVLLVYVDDIVLTGNDISEIDKVKKLLQSKFLIKDLGLLKYFLGIEVIRSSQGICLSQRKYCLDLLAEFGLTGCKPVNTPIEQNYSVVSSCKQNDEPLLDITGYQKLIGKLIYLSHTRPDISYSVQFLSQFMHKPSKSHLQIALRLLRYLKKSPGKGILFTKGTSFDLTAYADSDWGKCVETRRSVTGFCIFLGNSLVSWKSKKQNTVSRSSAEAEYRAMCSATCEIMWLANILKELNIQIELPISLFCDNSAAISITANPVFHDRTKHFEIDLFFLREKIASGFLKVISTVSKDQLADVFTKGLLVNQHEKMCNLLNLYDVFAN</sequence>
<organism evidence="4 5">
    <name type="scientific">Helianthus annuus</name>
    <name type="common">Common sunflower</name>
    <dbReference type="NCBI Taxonomy" id="4232"/>
    <lineage>
        <taxon>Eukaryota</taxon>
        <taxon>Viridiplantae</taxon>
        <taxon>Streptophyta</taxon>
        <taxon>Embryophyta</taxon>
        <taxon>Tracheophyta</taxon>
        <taxon>Spermatophyta</taxon>
        <taxon>Magnoliopsida</taxon>
        <taxon>eudicotyledons</taxon>
        <taxon>Gunneridae</taxon>
        <taxon>Pentapetalae</taxon>
        <taxon>asterids</taxon>
        <taxon>campanulids</taxon>
        <taxon>Asterales</taxon>
        <taxon>Asteraceae</taxon>
        <taxon>Asteroideae</taxon>
        <taxon>Heliantheae alliance</taxon>
        <taxon>Heliantheae</taxon>
        <taxon>Helianthus</taxon>
    </lineage>
</organism>
<dbReference type="PANTHER" id="PTHR11439">
    <property type="entry name" value="GAG-POL-RELATED RETROTRANSPOSON"/>
    <property type="match status" value="1"/>
</dbReference>
<dbReference type="InterPro" id="IPR036397">
    <property type="entry name" value="RNaseH_sf"/>
</dbReference>
<keyword evidence="5" id="KW-1185">Reference proteome</keyword>
<dbReference type="Pfam" id="PF14244">
    <property type="entry name" value="Retrotran_gag_3"/>
    <property type="match status" value="1"/>
</dbReference>
<feature type="compositionally biased region" description="Low complexity" evidence="2">
    <location>
        <begin position="303"/>
        <end position="318"/>
    </location>
</feature>
<feature type="compositionally biased region" description="Polar residues" evidence="2">
    <location>
        <begin position="813"/>
        <end position="837"/>
    </location>
</feature>
<feature type="compositionally biased region" description="Polar residues" evidence="2">
    <location>
        <begin position="289"/>
        <end position="302"/>
    </location>
</feature>
<dbReference type="InterPro" id="IPR043502">
    <property type="entry name" value="DNA/RNA_pol_sf"/>
</dbReference>
<feature type="region of interest" description="Disordered" evidence="2">
    <location>
        <begin position="800"/>
        <end position="862"/>
    </location>
</feature>
<dbReference type="SUPFAM" id="SSF53098">
    <property type="entry name" value="Ribonuclease H-like"/>
    <property type="match status" value="1"/>
</dbReference>
<accession>A0A251VDD9</accession>
<evidence type="ECO:0000313" key="4">
    <source>
        <dbReference type="EMBL" id="OTG33444.1"/>
    </source>
</evidence>
<dbReference type="InterPro" id="IPR013103">
    <property type="entry name" value="RVT_2"/>
</dbReference>
<dbReference type="Proteomes" id="UP000215914">
    <property type="component" value="Chromosome 2"/>
</dbReference>
<keyword evidence="1" id="KW-0064">Aspartyl protease</keyword>
<dbReference type="PANTHER" id="PTHR11439:SF512">
    <property type="entry name" value="RNA-DIRECTED DNA POLYMERASE"/>
    <property type="match status" value="1"/>
</dbReference>
<dbReference type="InterPro" id="IPR054722">
    <property type="entry name" value="PolX-like_BBD"/>
</dbReference>
<proteinExistence type="predicted"/>
<dbReference type="Pfam" id="PF00665">
    <property type="entry name" value="rve"/>
    <property type="match status" value="1"/>
</dbReference>
<gene>
    <name evidence="4" type="ORF">HannXRQ_Chr02g0034791</name>
</gene>
<dbReference type="GO" id="GO:0003676">
    <property type="term" value="F:nucleic acid binding"/>
    <property type="evidence" value="ECO:0007669"/>
    <property type="project" value="InterPro"/>
</dbReference>
<dbReference type="OMA" id="PRRICTH"/>
<keyword evidence="1" id="KW-0645">Protease</keyword>
<dbReference type="PROSITE" id="PS50994">
    <property type="entry name" value="INTEGRASE"/>
    <property type="match status" value="1"/>
</dbReference>
<dbReference type="InterPro" id="IPR012337">
    <property type="entry name" value="RNaseH-like_sf"/>
</dbReference>
<dbReference type="STRING" id="4232.A0A251VDD9"/>
<dbReference type="GO" id="GO:0015074">
    <property type="term" value="P:DNA integration"/>
    <property type="evidence" value="ECO:0007669"/>
    <property type="project" value="InterPro"/>
</dbReference>
<dbReference type="InterPro" id="IPR025724">
    <property type="entry name" value="GAG-pre-integrase_dom"/>
</dbReference>
<dbReference type="Pfam" id="PF13976">
    <property type="entry name" value="gag_pre-integrs"/>
    <property type="match status" value="1"/>
</dbReference>
<dbReference type="Pfam" id="PF22936">
    <property type="entry name" value="Pol_BBD"/>
    <property type="match status" value="1"/>
</dbReference>
<name>A0A251VDD9_HELAN</name>
<dbReference type="SUPFAM" id="SSF56672">
    <property type="entry name" value="DNA/RNA polymerases"/>
    <property type="match status" value="1"/>
</dbReference>
<dbReference type="InterPro" id="IPR029472">
    <property type="entry name" value="Copia-like_N"/>
</dbReference>
<dbReference type="EMBL" id="CM007891">
    <property type="protein sequence ID" value="OTG33444.1"/>
    <property type="molecule type" value="Genomic_DNA"/>
</dbReference>
<keyword evidence="1" id="KW-0378">Hydrolase</keyword>